<feature type="region of interest" description="Disordered" evidence="1">
    <location>
        <begin position="1"/>
        <end position="37"/>
    </location>
</feature>
<proteinExistence type="predicted"/>
<evidence type="ECO:0000256" key="1">
    <source>
        <dbReference type="SAM" id="MobiDB-lite"/>
    </source>
</evidence>
<organism evidence="2 3">
    <name type="scientific">Plastoroseomonas hellenica</name>
    <dbReference type="NCBI Taxonomy" id="2687306"/>
    <lineage>
        <taxon>Bacteria</taxon>
        <taxon>Pseudomonadati</taxon>
        <taxon>Pseudomonadota</taxon>
        <taxon>Alphaproteobacteria</taxon>
        <taxon>Acetobacterales</taxon>
        <taxon>Acetobacteraceae</taxon>
        <taxon>Plastoroseomonas</taxon>
    </lineage>
</organism>
<reference evidence="3" key="1">
    <citation type="journal article" date="2021" name="Syst. Appl. Microbiol.">
        <title>Roseomonas hellenica sp. nov., isolated from roots of wild-growing Alkanna tinctoria.</title>
        <authorList>
            <person name="Rat A."/>
            <person name="Naranjo H.D."/>
            <person name="Lebbe L."/>
            <person name="Cnockaert M."/>
            <person name="Krigas N."/>
            <person name="Grigoriadou K."/>
            <person name="Maloupa E."/>
            <person name="Willems A."/>
        </authorList>
    </citation>
    <scope>NUCLEOTIDE SEQUENCE [LARGE SCALE GENOMIC DNA]</scope>
    <source>
        <strain evidence="3">LMG 31523</strain>
    </source>
</reference>
<keyword evidence="3" id="KW-1185">Reference proteome</keyword>
<dbReference type="RefSeq" id="WP_211850734.1">
    <property type="nucleotide sequence ID" value="NZ_JAAGBB010000002.1"/>
</dbReference>
<gene>
    <name evidence="2" type="ORF">GXW71_02100</name>
</gene>
<accession>A0ABS5ES83</accession>
<sequence length="126" mass="13893">MNSTTRPDDEEEKLPRAMQPGYTPPWHPPIPGGDPRDITALRAQRAEVDALLAFRHAEDANDAARAWWRLVRARSARLGLLGAMEAAGLAPLPAPPPGALTFAQRLLRKLGRFRAELAKVPPYLRS</sequence>
<name>A0ABS5ES83_9PROT</name>
<evidence type="ECO:0000313" key="2">
    <source>
        <dbReference type="EMBL" id="MBR0663138.1"/>
    </source>
</evidence>
<protein>
    <submittedName>
        <fullName evidence="2">Uncharacterized protein</fullName>
    </submittedName>
</protein>
<dbReference type="Proteomes" id="UP001196870">
    <property type="component" value="Unassembled WGS sequence"/>
</dbReference>
<comment type="caution">
    <text evidence="2">The sequence shown here is derived from an EMBL/GenBank/DDBJ whole genome shotgun (WGS) entry which is preliminary data.</text>
</comment>
<feature type="compositionally biased region" description="Pro residues" evidence="1">
    <location>
        <begin position="22"/>
        <end position="32"/>
    </location>
</feature>
<dbReference type="EMBL" id="JAAGBB010000002">
    <property type="protein sequence ID" value="MBR0663138.1"/>
    <property type="molecule type" value="Genomic_DNA"/>
</dbReference>
<evidence type="ECO:0000313" key="3">
    <source>
        <dbReference type="Proteomes" id="UP001196870"/>
    </source>
</evidence>